<dbReference type="InterPro" id="IPR059177">
    <property type="entry name" value="GH29D-like_dom"/>
</dbReference>
<proteinExistence type="predicted"/>
<dbReference type="Pfam" id="PF13385">
    <property type="entry name" value="Laminin_G_3"/>
    <property type="match status" value="1"/>
</dbReference>
<dbReference type="InterPro" id="IPR013320">
    <property type="entry name" value="ConA-like_dom_sf"/>
</dbReference>
<comment type="caution">
    <text evidence="4">The sequence shown here is derived from an EMBL/GenBank/DDBJ whole genome shotgun (WGS) entry which is preliminary data.</text>
</comment>
<evidence type="ECO:0000259" key="3">
    <source>
        <dbReference type="Pfam" id="PF18962"/>
    </source>
</evidence>
<protein>
    <submittedName>
        <fullName evidence="4">Uncharacterized protein</fullName>
    </submittedName>
</protein>
<dbReference type="SUPFAM" id="SSF49899">
    <property type="entry name" value="Concanavalin A-like lectins/glucanases"/>
    <property type="match status" value="2"/>
</dbReference>
<dbReference type="AlphaFoldDB" id="A0A1F7F665"/>
<gene>
    <name evidence="4" type="ORF">A2519_19010</name>
</gene>
<organism evidence="4 5">
    <name type="scientific">Candidatus Raymondbacteria bacterium RIFOXYD12_FULL_49_13</name>
    <dbReference type="NCBI Taxonomy" id="1817890"/>
    <lineage>
        <taxon>Bacteria</taxon>
        <taxon>Raymondiibacteriota</taxon>
    </lineage>
</organism>
<keyword evidence="1" id="KW-0732">Signal</keyword>
<reference evidence="4 5" key="1">
    <citation type="journal article" date="2016" name="Nat. Commun.">
        <title>Thousands of microbial genomes shed light on interconnected biogeochemical processes in an aquifer system.</title>
        <authorList>
            <person name="Anantharaman K."/>
            <person name="Brown C.T."/>
            <person name="Hug L.A."/>
            <person name="Sharon I."/>
            <person name="Castelle C.J."/>
            <person name="Probst A.J."/>
            <person name="Thomas B.C."/>
            <person name="Singh A."/>
            <person name="Wilkins M.J."/>
            <person name="Karaoz U."/>
            <person name="Brodie E.L."/>
            <person name="Williams K.H."/>
            <person name="Hubbard S.S."/>
            <person name="Banfield J.F."/>
        </authorList>
    </citation>
    <scope>NUCLEOTIDE SEQUENCE [LARGE SCALE GENOMIC DNA]</scope>
</reference>
<name>A0A1F7F665_UNCRA</name>
<dbReference type="InterPro" id="IPR026444">
    <property type="entry name" value="Secre_tail"/>
</dbReference>
<sequence length="884" mass="98379">MPSGLSSDPQEQTFNLTAGDSVLLVFKVTNASWGDSVYIRPQITVNGSEQLTFSDSLVTNVIRNQAILNKAPLDTQGLLVYYSCGDAMDGEYKYFDRSVGDTSFWEEGIWYHDGGVKGKCVRGYTGLPFPRNRYSKIAYTTLNNINYQKGTILFWIRKEERENEISYAGSFNPDPNATWQVGPTAMDGLRGEGIVGWFRAPQWRYMKDVLGMPTAQCYIYKTGSNSFIGLRRYKAYNGNPGYLEAMYLAMRGKTYHAQAHYDWTADWRHVALLWDAEAGRLEIYLDGVLASGEIKCNGRANTDSIWYGAPWDVVTNVHGSMGLVQQYPEGAQNATRRDEYYVYNKALSLQEIEDNMRASMGKVLSPSIFPHDTLFHDTLTVEIKSLWSNTSIHYTLNGIDPVASDPVYSGQIVLNSTTTIKARAFLQGYTPSDIVSAHFECMGLDAQKPAVRQIIALNDPNHILVAFDKPVEQTSAENSGNYTVNNGITITQAHLDDDKQCIRLTTSAPLESRLYTITVKNVRDLSKSANIMNDLVDTNFKFETLSGLVGYWNFDVLTGKGDKVKDLSQSKIDGAVWDYYWPSATALVDGYKEKGMYFDGRDAFLDVTDYVNGGLSVNTNAAINLDAGTVSCWFKADSDLPNYQSHIIYKNYAYDIHITSKVLCVKSEGSPLYNTGIMVADGNWHQVVFAFQKGVTNGSSVYLDGNLLSARTFNFLNNTHEGLSIGGGGGAYGQPIFFKGIIDEVMIFNRVLNSNEVSELYQTGGITAKIEEMEQDIGVQNHKTRLMVCPNPFNPTTVITIRSQNTEYRSQNAEIKARTTVRVAIYDINGKCVWTALNMKNNAGLKNTTVTTCIWDASAQPSGIYIVKAKVGDKVLIKIISLTK</sequence>
<dbReference type="EMBL" id="MFYX01000111">
    <property type="protein sequence ID" value="OGK02164.1"/>
    <property type="molecule type" value="Genomic_DNA"/>
</dbReference>
<dbReference type="NCBIfam" id="TIGR04183">
    <property type="entry name" value="Por_Secre_tail"/>
    <property type="match status" value="1"/>
</dbReference>
<feature type="domain" description="GH29D-like beta-sandwich" evidence="2">
    <location>
        <begin position="379"/>
        <end position="436"/>
    </location>
</feature>
<dbReference type="Pfam" id="PF13290">
    <property type="entry name" value="CHB_HEX_C_1"/>
    <property type="match status" value="1"/>
</dbReference>
<accession>A0A1F7F665</accession>
<dbReference type="InterPro" id="IPR014755">
    <property type="entry name" value="Cu-Rt/internalin_Ig-like"/>
</dbReference>
<evidence type="ECO:0000313" key="4">
    <source>
        <dbReference type="EMBL" id="OGK02164.1"/>
    </source>
</evidence>
<dbReference type="Pfam" id="PF18962">
    <property type="entry name" value="Por_Secre_tail"/>
    <property type="match status" value="1"/>
</dbReference>
<dbReference type="Gene3D" id="2.60.120.200">
    <property type="match status" value="2"/>
</dbReference>
<dbReference type="Proteomes" id="UP000179243">
    <property type="component" value="Unassembled WGS sequence"/>
</dbReference>
<evidence type="ECO:0000256" key="1">
    <source>
        <dbReference type="ARBA" id="ARBA00022729"/>
    </source>
</evidence>
<feature type="domain" description="Secretion system C-terminal sorting" evidence="3">
    <location>
        <begin position="790"/>
        <end position="877"/>
    </location>
</feature>
<dbReference type="Gene3D" id="2.60.40.1220">
    <property type="match status" value="1"/>
</dbReference>
<evidence type="ECO:0000313" key="5">
    <source>
        <dbReference type="Proteomes" id="UP000179243"/>
    </source>
</evidence>
<evidence type="ECO:0000259" key="2">
    <source>
        <dbReference type="Pfam" id="PF13290"/>
    </source>
</evidence>